<dbReference type="InterPro" id="IPR000630">
    <property type="entry name" value="Ribosomal_uS8"/>
</dbReference>
<dbReference type="GeneID" id="39580939"/>
<dbReference type="OrthoDB" id="409928at2759"/>
<keyword evidence="2 4" id="KW-0689">Ribosomal protein</keyword>
<comment type="similarity">
    <text evidence="1">Belongs to the universal ribosomal protein uS8 family.</text>
</comment>
<protein>
    <submittedName>
        <fullName evidence="4">Mitochondrial 37S ribosomal protein S8</fullName>
    </submittedName>
</protein>
<sequence>MAIYHAINACAHLSNVAAARLGMTSLPANKVNLNLALALHRAGFISTVYRGGPHPPSPEDLTRPPPPTTHADAASRRLWLGLKYWNNEPVLRKMVNVHRPKRPITLKTEDLHRVVRGFPSKDGLVKGLNLGECIFLMTDRGLLEGREALAKNMGGLVLCRAR</sequence>
<dbReference type="Gene3D" id="3.30.1370.30">
    <property type="match status" value="1"/>
</dbReference>
<accession>A0A3N2PPA9</accession>
<dbReference type="FunFam" id="3.30.1370.30:FF:000006">
    <property type="entry name" value="40S ribosomal protein S8"/>
    <property type="match status" value="1"/>
</dbReference>
<evidence type="ECO:0000256" key="1">
    <source>
        <dbReference type="ARBA" id="ARBA00006471"/>
    </source>
</evidence>
<dbReference type="GO" id="GO:0006412">
    <property type="term" value="P:translation"/>
    <property type="evidence" value="ECO:0007669"/>
    <property type="project" value="InterPro"/>
</dbReference>
<dbReference type="Pfam" id="PF00410">
    <property type="entry name" value="Ribosomal_S8"/>
    <property type="match status" value="1"/>
</dbReference>
<evidence type="ECO:0000313" key="4">
    <source>
        <dbReference type="EMBL" id="ROT36348.1"/>
    </source>
</evidence>
<dbReference type="Gene3D" id="3.30.1490.10">
    <property type="match status" value="1"/>
</dbReference>
<dbReference type="SUPFAM" id="SSF56047">
    <property type="entry name" value="Ribosomal protein S8"/>
    <property type="match status" value="1"/>
</dbReference>
<evidence type="ECO:0000313" key="5">
    <source>
        <dbReference type="Proteomes" id="UP000272025"/>
    </source>
</evidence>
<dbReference type="STRING" id="1314773.A0A3N2PPA9"/>
<dbReference type="EMBL" id="ML119059">
    <property type="protein sequence ID" value="ROT36348.1"/>
    <property type="molecule type" value="Genomic_DNA"/>
</dbReference>
<reference evidence="4 5" key="1">
    <citation type="journal article" date="2018" name="Mol. Ecol.">
        <title>The obligate alkalophilic soda-lake fungus Sodiomyces alkalinus has shifted to a protein diet.</title>
        <authorList>
            <person name="Grum-Grzhimaylo A.A."/>
            <person name="Falkoski D.L."/>
            <person name="van den Heuvel J."/>
            <person name="Valero-Jimenez C.A."/>
            <person name="Min B."/>
            <person name="Choi I.G."/>
            <person name="Lipzen A."/>
            <person name="Daum C.G."/>
            <person name="Aanen D.K."/>
            <person name="Tsang A."/>
            <person name="Henrissat B."/>
            <person name="Bilanenko E.N."/>
            <person name="de Vries R.P."/>
            <person name="van Kan J.A.L."/>
            <person name="Grigoriev I.V."/>
            <person name="Debets A.J.M."/>
        </authorList>
    </citation>
    <scope>NUCLEOTIDE SEQUENCE [LARGE SCALE GENOMIC DNA]</scope>
    <source>
        <strain evidence="4 5">F11</strain>
    </source>
</reference>
<dbReference type="AlphaFoldDB" id="A0A3N2PPA9"/>
<name>A0A3N2PPA9_SODAK</name>
<dbReference type="GO" id="GO:1990904">
    <property type="term" value="C:ribonucleoprotein complex"/>
    <property type="evidence" value="ECO:0007669"/>
    <property type="project" value="UniProtKB-KW"/>
</dbReference>
<dbReference type="GO" id="GO:0005840">
    <property type="term" value="C:ribosome"/>
    <property type="evidence" value="ECO:0007669"/>
    <property type="project" value="UniProtKB-KW"/>
</dbReference>
<proteinExistence type="inferred from homology"/>
<dbReference type="RefSeq" id="XP_028464154.1">
    <property type="nucleotide sequence ID" value="XM_028612461.1"/>
</dbReference>
<organism evidence="4 5">
    <name type="scientific">Sodiomyces alkalinus (strain CBS 110278 / VKM F-3762 / F11)</name>
    <name type="common">Alkaliphilic filamentous fungus</name>
    <dbReference type="NCBI Taxonomy" id="1314773"/>
    <lineage>
        <taxon>Eukaryota</taxon>
        <taxon>Fungi</taxon>
        <taxon>Dikarya</taxon>
        <taxon>Ascomycota</taxon>
        <taxon>Pezizomycotina</taxon>
        <taxon>Sordariomycetes</taxon>
        <taxon>Hypocreomycetidae</taxon>
        <taxon>Glomerellales</taxon>
        <taxon>Plectosphaerellaceae</taxon>
        <taxon>Sodiomyces</taxon>
    </lineage>
</organism>
<keyword evidence="3" id="KW-0687">Ribonucleoprotein</keyword>
<evidence type="ECO:0000256" key="3">
    <source>
        <dbReference type="ARBA" id="ARBA00023274"/>
    </source>
</evidence>
<dbReference type="GO" id="GO:0003735">
    <property type="term" value="F:structural constituent of ribosome"/>
    <property type="evidence" value="ECO:0007669"/>
    <property type="project" value="InterPro"/>
</dbReference>
<dbReference type="Proteomes" id="UP000272025">
    <property type="component" value="Unassembled WGS sequence"/>
</dbReference>
<keyword evidence="5" id="KW-1185">Reference proteome</keyword>
<gene>
    <name evidence="4" type="ORF">SODALDRAFT_335447</name>
</gene>
<dbReference type="InterPro" id="IPR035987">
    <property type="entry name" value="Ribosomal_uS8_sf"/>
</dbReference>
<evidence type="ECO:0000256" key="2">
    <source>
        <dbReference type="ARBA" id="ARBA00022980"/>
    </source>
</evidence>